<proteinExistence type="predicted"/>
<protein>
    <submittedName>
        <fullName evidence="1">Uncharacterized protein</fullName>
    </submittedName>
</protein>
<gene>
    <name evidence="1" type="ORF">RRG08_067250</name>
</gene>
<dbReference type="Proteomes" id="UP001283361">
    <property type="component" value="Unassembled WGS sequence"/>
</dbReference>
<comment type="caution">
    <text evidence="1">The sequence shown here is derived from an EMBL/GenBank/DDBJ whole genome shotgun (WGS) entry which is preliminary data.</text>
</comment>
<dbReference type="AlphaFoldDB" id="A0AAE1BBE3"/>
<sequence>MAPASIELSCQLQICSEILPKSTYQATFKIQRNGEGDEIKSFVNARYIGSTEANGESFRCRCMNVQHQTFTCCTYGKQPACILYRAHRSSENSNRTTSDHSSYSIFQLCQRDAFAGTILHVDIPRYYTWKNTKFGVGLSGAKRWMEKRCSKEMSSEESIQLTQDRTNIFNWGFYSTMYRAQKLSVLKVCNDVLCVAYREACQMKGLLEDDRVFSYTSRSSSQCLTSSITYFACHHPQILQPK</sequence>
<evidence type="ECO:0000313" key="2">
    <source>
        <dbReference type="Proteomes" id="UP001283361"/>
    </source>
</evidence>
<evidence type="ECO:0000313" key="1">
    <source>
        <dbReference type="EMBL" id="KAK3802406.1"/>
    </source>
</evidence>
<dbReference type="EMBL" id="JAWDGP010000240">
    <property type="protein sequence ID" value="KAK3802406.1"/>
    <property type="molecule type" value="Genomic_DNA"/>
</dbReference>
<accession>A0AAE1BBE3</accession>
<organism evidence="1 2">
    <name type="scientific">Elysia crispata</name>
    <name type="common">lettuce slug</name>
    <dbReference type="NCBI Taxonomy" id="231223"/>
    <lineage>
        <taxon>Eukaryota</taxon>
        <taxon>Metazoa</taxon>
        <taxon>Spiralia</taxon>
        <taxon>Lophotrochozoa</taxon>
        <taxon>Mollusca</taxon>
        <taxon>Gastropoda</taxon>
        <taxon>Heterobranchia</taxon>
        <taxon>Euthyneura</taxon>
        <taxon>Panpulmonata</taxon>
        <taxon>Sacoglossa</taxon>
        <taxon>Placobranchoidea</taxon>
        <taxon>Plakobranchidae</taxon>
        <taxon>Elysia</taxon>
    </lineage>
</organism>
<reference evidence="1" key="1">
    <citation type="journal article" date="2023" name="G3 (Bethesda)">
        <title>A reference genome for the long-term kleptoplast-retaining sea slug Elysia crispata morphotype clarki.</title>
        <authorList>
            <person name="Eastman K.E."/>
            <person name="Pendleton A.L."/>
            <person name="Shaikh M.A."/>
            <person name="Suttiyut T."/>
            <person name="Ogas R."/>
            <person name="Tomko P."/>
            <person name="Gavelis G."/>
            <person name="Widhalm J.R."/>
            <person name="Wisecaver J.H."/>
        </authorList>
    </citation>
    <scope>NUCLEOTIDE SEQUENCE</scope>
    <source>
        <strain evidence="1">ECLA1</strain>
    </source>
</reference>
<name>A0AAE1BBE3_9GAST</name>
<keyword evidence="2" id="KW-1185">Reference proteome</keyword>